<evidence type="ECO:0000256" key="2">
    <source>
        <dbReference type="ARBA" id="ARBA00010291"/>
    </source>
</evidence>
<feature type="region of interest" description="Disordered" evidence="4">
    <location>
        <begin position="299"/>
        <end position="320"/>
    </location>
</feature>
<dbReference type="EMBL" id="KQ483543">
    <property type="protein sequence ID" value="KYP46928.1"/>
    <property type="molecule type" value="Genomic_DNA"/>
</dbReference>
<dbReference type="InterPro" id="IPR028386">
    <property type="entry name" value="CENP-C/Mif2/cnp3"/>
</dbReference>
<sequence length="400" mass="45452">MEQFFSASDRWFGKLLFDSHFFLAKSIVDANPKLFNSEEYLEKNHPEEYREFFRQRRRRPGLGLKLPRFSMKRTKQPLKYRHRYPREASDDVLSSQETLGSQSIDPVAENIDKGVACNTSSDRPSLENSSATEGNKLDLDELLNELLRYNPEDLEGDKAIKILQDRLQIKPIPLEKFSLPDFPDYPVIEMKSLRGNKSKPKSKPRKALSDIDNFLKRLKNRTPLVKAVQCPVQQLDSPTPPRFPFASSSTLQKEISTPSLDSFLPTLNHNNLKDYEQFVLAYDRLQRLQNAKREIEKLLGDDQDNASTTPSNKLNVPGTKNLIAVGETSLADDTIRNSSSTSQKSMVDNSRDPSLDANNDSAGPDINCTHTSEISKEDNYGKSSNLQGILLMLFPTKFCF</sequence>
<evidence type="ECO:0000313" key="6">
    <source>
        <dbReference type="Proteomes" id="UP000075243"/>
    </source>
</evidence>
<feature type="region of interest" description="Disordered" evidence="4">
    <location>
        <begin position="333"/>
        <end position="378"/>
    </location>
</feature>
<gene>
    <name evidence="5" type="ORF">KK1_031499</name>
</gene>
<dbReference type="GO" id="GO:0051382">
    <property type="term" value="P:kinetochore assembly"/>
    <property type="evidence" value="ECO:0007669"/>
    <property type="project" value="InterPro"/>
</dbReference>
<keyword evidence="6" id="KW-1185">Reference proteome</keyword>
<dbReference type="GO" id="GO:0005634">
    <property type="term" value="C:nucleus"/>
    <property type="evidence" value="ECO:0007669"/>
    <property type="project" value="UniProtKB-SubCell"/>
</dbReference>
<evidence type="ECO:0000313" key="5">
    <source>
        <dbReference type="EMBL" id="KYP46928.1"/>
    </source>
</evidence>
<organism evidence="5 6">
    <name type="scientific">Cajanus cajan</name>
    <name type="common">Pigeon pea</name>
    <name type="synonym">Cajanus indicus</name>
    <dbReference type="NCBI Taxonomy" id="3821"/>
    <lineage>
        <taxon>Eukaryota</taxon>
        <taxon>Viridiplantae</taxon>
        <taxon>Streptophyta</taxon>
        <taxon>Embryophyta</taxon>
        <taxon>Tracheophyta</taxon>
        <taxon>Spermatophyta</taxon>
        <taxon>Magnoliopsida</taxon>
        <taxon>eudicotyledons</taxon>
        <taxon>Gunneridae</taxon>
        <taxon>Pentapetalae</taxon>
        <taxon>rosids</taxon>
        <taxon>fabids</taxon>
        <taxon>Fabales</taxon>
        <taxon>Fabaceae</taxon>
        <taxon>Papilionoideae</taxon>
        <taxon>50 kb inversion clade</taxon>
        <taxon>NPAAA clade</taxon>
        <taxon>indigoferoid/millettioid clade</taxon>
        <taxon>Phaseoleae</taxon>
        <taxon>Cajanus</taxon>
    </lineage>
</organism>
<dbReference type="Proteomes" id="UP000075243">
    <property type="component" value="Unassembled WGS sequence"/>
</dbReference>
<dbReference type="GO" id="GO:0051455">
    <property type="term" value="P:spindle attachment to meiosis I kinetochore"/>
    <property type="evidence" value="ECO:0007669"/>
    <property type="project" value="TreeGrafter"/>
</dbReference>
<keyword evidence="3" id="KW-0539">Nucleus</keyword>
<evidence type="ECO:0000256" key="3">
    <source>
        <dbReference type="ARBA" id="ARBA00023242"/>
    </source>
</evidence>
<feature type="compositionally biased region" description="Polar residues" evidence="4">
    <location>
        <begin position="92"/>
        <end position="104"/>
    </location>
</feature>
<dbReference type="Gramene" id="C.cajan_27555.t">
    <property type="protein sequence ID" value="C.cajan_27555.t"/>
    <property type="gene ID" value="C.cajan_27555"/>
</dbReference>
<protein>
    <submittedName>
        <fullName evidence="5">Uncharacterized protein</fullName>
    </submittedName>
</protein>
<dbReference type="PANTHER" id="PTHR16684">
    <property type="entry name" value="CENTROMERE PROTEIN C"/>
    <property type="match status" value="1"/>
</dbReference>
<feature type="compositionally biased region" description="Polar residues" evidence="4">
    <location>
        <begin position="336"/>
        <end position="348"/>
    </location>
</feature>
<comment type="subcellular location">
    <subcellularLocation>
        <location evidence="1">Nucleus</location>
    </subcellularLocation>
</comment>
<name>A0A151RWJ8_CAJCA</name>
<accession>A0A151RWJ8</accession>
<dbReference type="PANTHER" id="PTHR16684:SF11">
    <property type="entry name" value="CENTROMERE PROTEIN C"/>
    <property type="match status" value="1"/>
</dbReference>
<comment type="similarity">
    <text evidence="2">Belongs to the CENP-C/MIF2 family.</text>
</comment>
<dbReference type="GO" id="GO:0019237">
    <property type="term" value="F:centromeric DNA binding"/>
    <property type="evidence" value="ECO:0007669"/>
    <property type="project" value="InterPro"/>
</dbReference>
<feature type="compositionally biased region" description="Polar residues" evidence="4">
    <location>
        <begin position="305"/>
        <end position="314"/>
    </location>
</feature>
<dbReference type="GO" id="GO:0051315">
    <property type="term" value="P:attachment of mitotic spindle microtubules to kinetochore"/>
    <property type="evidence" value="ECO:0007669"/>
    <property type="project" value="TreeGrafter"/>
</dbReference>
<dbReference type="AlphaFoldDB" id="A0A151RWJ8"/>
<dbReference type="GO" id="GO:0000776">
    <property type="term" value="C:kinetochore"/>
    <property type="evidence" value="ECO:0007669"/>
    <property type="project" value="InterPro"/>
</dbReference>
<evidence type="ECO:0000256" key="1">
    <source>
        <dbReference type="ARBA" id="ARBA00004123"/>
    </source>
</evidence>
<proteinExistence type="inferred from homology"/>
<evidence type="ECO:0000256" key="4">
    <source>
        <dbReference type="SAM" id="MobiDB-lite"/>
    </source>
</evidence>
<reference evidence="5" key="1">
    <citation type="journal article" date="2012" name="Nat. Biotechnol.">
        <title>Draft genome sequence of pigeonpea (Cajanus cajan), an orphan legume crop of resource-poor farmers.</title>
        <authorList>
            <person name="Varshney R.K."/>
            <person name="Chen W."/>
            <person name="Li Y."/>
            <person name="Bharti A.K."/>
            <person name="Saxena R.K."/>
            <person name="Schlueter J.A."/>
            <person name="Donoghue M.T."/>
            <person name="Azam S."/>
            <person name="Fan G."/>
            <person name="Whaley A.M."/>
            <person name="Farmer A.D."/>
            <person name="Sheridan J."/>
            <person name="Iwata A."/>
            <person name="Tuteja R."/>
            <person name="Penmetsa R.V."/>
            <person name="Wu W."/>
            <person name="Upadhyaya H.D."/>
            <person name="Yang S.P."/>
            <person name="Shah T."/>
            <person name="Saxena K.B."/>
            <person name="Michael T."/>
            <person name="McCombie W.R."/>
            <person name="Yang B."/>
            <person name="Zhang G."/>
            <person name="Yang H."/>
            <person name="Wang J."/>
            <person name="Spillane C."/>
            <person name="Cook D.R."/>
            <person name="May G.D."/>
            <person name="Xu X."/>
            <person name="Jackson S.A."/>
        </authorList>
    </citation>
    <scope>NUCLEOTIDE SEQUENCE [LARGE SCALE GENOMIC DNA]</scope>
</reference>
<feature type="region of interest" description="Disordered" evidence="4">
    <location>
        <begin position="85"/>
        <end position="105"/>
    </location>
</feature>